<feature type="binding site" evidence="8">
    <location>
        <position position="243"/>
    </location>
    <ligand>
        <name>ATP</name>
        <dbReference type="ChEBI" id="CHEBI:30616"/>
    </ligand>
</feature>
<keyword evidence="5 8" id="KW-0067">ATP-binding</keyword>
<dbReference type="GO" id="GO:0005524">
    <property type="term" value="F:ATP binding"/>
    <property type="evidence" value="ECO:0007669"/>
    <property type="project" value="UniProtKB-UniRule"/>
</dbReference>
<dbReference type="AlphaFoldDB" id="A0A4R3MJ31"/>
<comment type="subunit">
    <text evidence="8">Monomer.</text>
</comment>
<dbReference type="RefSeq" id="WP_132805661.1">
    <property type="nucleotide sequence ID" value="NZ_SMAK01000003.1"/>
</dbReference>
<dbReference type="InterPro" id="IPR014729">
    <property type="entry name" value="Rossmann-like_a/b/a_fold"/>
</dbReference>
<dbReference type="GO" id="GO:0000049">
    <property type="term" value="F:tRNA binding"/>
    <property type="evidence" value="ECO:0007669"/>
    <property type="project" value="InterPro"/>
</dbReference>
<evidence type="ECO:0000256" key="3">
    <source>
        <dbReference type="ARBA" id="ARBA00022598"/>
    </source>
</evidence>
<protein>
    <recommendedName>
        <fullName evidence="8">Glutamate--tRNA ligase</fullName>
        <ecNumber evidence="8">6.1.1.17</ecNumber>
    </recommendedName>
    <alternativeName>
        <fullName evidence="8">Glutamyl-tRNA synthetase</fullName>
        <shortName evidence="8">GluRS</shortName>
    </alternativeName>
</protein>
<dbReference type="PANTHER" id="PTHR43311:SF2">
    <property type="entry name" value="GLUTAMATE--TRNA LIGASE, MITOCHONDRIAL-RELATED"/>
    <property type="match status" value="1"/>
</dbReference>
<dbReference type="EMBL" id="SMAK01000003">
    <property type="protein sequence ID" value="TCT11745.1"/>
    <property type="molecule type" value="Genomic_DNA"/>
</dbReference>
<name>A0A4R3MJ31_9HYPH</name>
<dbReference type="Gene3D" id="3.40.50.620">
    <property type="entry name" value="HUPs"/>
    <property type="match status" value="1"/>
</dbReference>
<dbReference type="InterPro" id="IPR001412">
    <property type="entry name" value="aa-tRNA-synth_I_CS"/>
</dbReference>
<dbReference type="Proteomes" id="UP000295678">
    <property type="component" value="Unassembled WGS sequence"/>
</dbReference>
<evidence type="ECO:0000259" key="10">
    <source>
        <dbReference type="Pfam" id="PF19269"/>
    </source>
</evidence>
<evidence type="ECO:0000256" key="6">
    <source>
        <dbReference type="ARBA" id="ARBA00022917"/>
    </source>
</evidence>
<dbReference type="PROSITE" id="PS00178">
    <property type="entry name" value="AA_TRNA_LIGASE_I"/>
    <property type="match status" value="1"/>
</dbReference>
<accession>A0A4R3MJ31</accession>
<dbReference type="InterPro" id="IPR020058">
    <property type="entry name" value="Glu/Gln-tRNA-synth_Ib_cat-dom"/>
</dbReference>
<comment type="function">
    <text evidence="8">Catalyzes the attachment of glutamate to tRNA(Glu) in a two-step reaction: glutamate is first activated by ATP to form Glu-AMP and then transferred to the acceptor end of tRNA(Glu).</text>
</comment>
<keyword evidence="12" id="KW-1185">Reference proteome</keyword>
<dbReference type="InterPro" id="IPR049940">
    <property type="entry name" value="GluQ/Sye"/>
</dbReference>
<comment type="caution">
    <text evidence="8">Lacks conserved residue(s) required for the propagation of feature annotation.</text>
</comment>
<proteinExistence type="inferred from homology"/>
<keyword evidence="2 8" id="KW-0963">Cytoplasm</keyword>
<dbReference type="Gene3D" id="1.10.10.350">
    <property type="match status" value="1"/>
</dbReference>
<comment type="similarity">
    <text evidence="1 8">Belongs to the class-I aminoacyl-tRNA synthetase family. Glutamate--tRNA ligase type 1 subfamily.</text>
</comment>
<sequence>MHPTVRFAPSPTGYLHIGNARTALINRLFALQHGGRFILRLDDTDTARSRAAFAEAIVEDLGWLGIAPDLTVRQSDRAALYEAAAARLKRDGRLYPCWETAEELDRKRRRQRARGLPPVYDRAALKLTDAARAALEAEGRRPHWRFLLEDRAVVWDDLCRGPQHHPAAALSDPVLIREDGTCLYTFTSVVDDADLGITHVIRGEDHVTNTAVQIQIFEALGHAPPAFAHHNLLVAAGGEELSKRKGTLSLRALREAGYEPMAVASLAVLIGSAEALEAVASLEELAGRLDLARLSRAPSRFDIGDLAALNRKLVAAMAYEDVAERLSSLGVGGGAAFWQAVRGNLDVVADAVGWWNRIVGPVAPVIAPDDRPLLAEAARLLPDEPWDETTFGTWVAAVKAATGKSGRALFAPLRQALTGLDHGPELKLLLPLIGREEAIRRLGGTS</sequence>
<keyword evidence="7 8" id="KW-0030">Aminoacyl-tRNA synthetase</keyword>
<comment type="caution">
    <text evidence="11">The sequence shown here is derived from an EMBL/GenBank/DDBJ whole genome shotgun (WGS) entry which is preliminary data.</text>
</comment>
<comment type="catalytic activity">
    <reaction evidence="8">
        <text>tRNA(Glu) + L-glutamate + ATP = L-glutamyl-tRNA(Glu) + AMP + diphosphate</text>
        <dbReference type="Rhea" id="RHEA:23540"/>
        <dbReference type="Rhea" id="RHEA-COMP:9663"/>
        <dbReference type="Rhea" id="RHEA-COMP:9680"/>
        <dbReference type="ChEBI" id="CHEBI:29985"/>
        <dbReference type="ChEBI" id="CHEBI:30616"/>
        <dbReference type="ChEBI" id="CHEBI:33019"/>
        <dbReference type="ChEBI" id="CHEBI:78442"/>
        <dbReference type="ChEBI" id="CHEBI:78520"/>
        <dbReference type="ChEBI" id="CHEBI:456215"/>
        <dbReference type="EC" id="6.1.1.17"/>
    </reaction>
</comment>
<dbReference type="EC" id="6.1.1.17" evidence="8"/>
<feature type="domain" description="Glutamyl/glutaminyl-tRNA synthetase class Ib catalytic" evidence="9">
    <location>
        <begin position="5"/>
        <end position="306"/>
    </location>
</feature>
<comment type="subcellular location">
    <subcellularLocation>
        <location evidence="8">Cytoplasm</location>
    </subcellularLocation>
</comment>
<dbReference type="Pfam" id="PF00749">
    <property type="entry name" value="tRNA-synt_1c"/>
    <property type="match status" value="1"/>
</dbReference>
<organism evidence="11 12">
    <name type="scientific">Tepidamorphus gemmatus</name>
    <dbReference type="NCBI Taxonomy" id="747076"/>
    <lineage>
        <taxon>Bacteria</taxon>
        <taxon>Pseudomonadati</taxon>
        <taxon>Pseudomonadota</taxon>
        <taxon>Alphaproteobacteria</taxon>
        <taxon>Hyphomicrobiales</taxon>
        <taxon>Tepidamorphaceae</taxon>
        <taxon>Tepidamorphus</taxon>
    </lineage>
</organism>
<dbReference type="HAMAP" id="MF_00022">
    <property type="entry name" value="Glu_tRNA_synth_type1"/>
    <property type="match status" value="1"/>
</dbReference>
<evidence type="ECO:0000256" key="7">
    <source>
        <dbReference type="ARBA" id="ARBA00023146"/>
    </source>
</evidence>
<dbReference type="InterPro" id="IPR000924">
    <property type="entry name" value="Glu/Gln-tRNA-synth"/>
</dbReference>
<keyword evidence="6 8" id="KW-0648">Protein biosynthesis</keyword>
<reference evidence="11 12" key="1">
    <citation type="submission" date="2019-03" db="EMBL/GenBank/DDBJ databases">
        <title>Genomic Encyclopedia of Type Strains, Phase IV (KMG-IV): sequencing the most valuable type-strain genomes for metagenomic binning, comparative biology and taxonomic classification.</title>
        <authorList>
            <person name="Goeker M."/>
        </authorList>
    </citation>
    <scope>NUCLEOTIDE SEQUENCE [LARGE SCALE GENOMIC DNA]</scope>
    <source>
        <strain evidence="11 12">DSM 19345</strain>
    </source>
</reference>
<evidence type="ECO:0000256" key="8">
    <source>
        <dbReference type="HAMAP-Rule" id="MF_00022"/>
    </source>
</evidence>
<evidence type="ECO:0000256" key="1">
    <source>
        <dbReference type="ARBA" id="ARBA00007894"/>
    </source>
</evidence>
<feature type="short sequence motif" description="'HIGH' region" evidence="8">
    <location>
        <begin position="9"/>
        <end position="19"/>
    </location>
</feature>
<dbReference type="PANTHER" id="PTHR43311">
    <property type="entry name" value="GLUTAMATE--TRNA LIGASE"/>
    <property type="match status" value="1"/>
</dbReference>
<dbReference type="InterPro" id="IPR004527">
    <property type="entry name" value="Glu-tRNA-ligase_bac/mito"/>
</dbReference>
<dbReference type="InterPro" id="IPR045462">
    <property type="entry name" value="aa-tRNA-synth_I_cd-bd"/>
</dbReference>
<dbReference type="GO" id="GO:0004818">
    <property type="term" value="F:glutamate-tRNA ligase activity"/>
    <property type="evidence" value="ECO:0007669"/>
    <property type="project" value="UniProtKB-UniRule"/>
</dbReference>
<dbReference type="OrthoDB" id="9807503at2"/>
<evidence type="ECO:0000313" key="12">
    <source>
        <dbReference type="Proteomes" id="UP000295678"/>
    </source>
</evidence>
<feature type="short sequence motif" description="'KMSKS' region" evidence="8">
    <location>
        <begin position="240"/>
        <end position="244"/>
    </location>
</feature>
<keyword evidence="4 8" id="KW-0547">Nucleotide-binding</keyword>
<dbReference type="InterPro" id="IPR020751">
    <property type="entry name" value="aa-tRNA-synth_I_codon-bd_sub2"/>
</dbReference>
<evidence type="ECO:0000256" key="5">
    <source>
        <dbReference type="ARBA" id="ARBA00022840"/>
    </source>
</evidence>
<dbReference type="GO" id="GO:0005737">
    <property type="term" value="C:cytoplasm"/>
    <property type="evidence" value="ECO:0007669"/>
    <property type="project" value="UniProtKB-SubCell"/>
</dbReference>
<dbReference type="PRINTS" id="PR00987">
    <property type="entry name" value="TRNASYNTHGLU"/>
</dbReference>
<dbReference type="SUPFAM" id="SSF48163">
    <property type="entry name" value="An anticodon-binding domain of class I aminoacyl-tRNA synthetases"/>
    <property type="match status" value="1"/>
</dbReference>
<dbReference type="NCBIfam" id="TIGR00464">
    <property type="entry name" value="gltX_bact"/>
    <property type="match status" value="1"/>
</dbReference>
<evidence type="ECO:0000256" key="4">
    <source>
        <dbReference type="ARBA" id="ARBA00022741"/>
    </source>
</evidence>
<evidence type="ECO:0000313" key="11">
    <source>
        <dbReference type="EMBL" id="TCT11745.1"/>
    </source>
</evidence>
<keyword evidence="3 8" id="KW-0436">Ligase</keyword>
<dbReference type="InterPro" id="IPR008925">
    <property type="entry name" value="aa_tRNA-synth_I_cd-bd_sf"/>
</dbReference>
<dbReference type="GO" id="GO:0006424">
    <property type="term" value="P:glutamyl-tRNA aminoacylation"/>
    <property type="evidence" value="ECO:0007669"/>
    <property type="project" value="UniProtKB-UniRule"/>
</dbReference>
<evidence type="ECO:0000256" key="2">
    <source>
        <dbReference type="ARBA" id="ARBA00022490"/>
    </source>
</evidence>
<evidence type="ECO:0000259" key="9">
    <source>
        <dbReference type="Pfam" id="PF00749"/>
    </source>
</evidence>
<feature type="domain" description="Aminoacyl-tRNA synthetase class I anticodon-binding" evidence="10">
    <location>
        <begin position="368"/>
        <end position="442"/>
    </location>
</feature>
<dbReference type="SUPFAM" id="SSF52374">
    <property type="entry name" value="Nucleotidylyl transferase"/>
    <property type="match status" value="1"/>
</dbReference>
<dbReference type="Pfam" id="PF19269">
    <property type="entry name" value="Anticodon_2"/>
    <property type="match status" value="1"/>
</dbReference>
<gene>
    <name evidence="8" type="primary">gltX</name>
    <name evidence="11" type="ORF">EDC22_10355</name>
</gene>